<dbReference type="Pfam" id="PF01734">
    <property type="entry name" value="Patatin"/>
    <property type="match status" value="1"/>
</dbReference>
<feature type="short sequence motif" description="DGA/G" evidence="2">
    <location>
        <begin position="193"/>
        <end position="195"/>
    </location>
</feature>
<keyword evidence="5" id="KW-1185">Reference proteome</keyword>
<feature type="domain" description="PNPLA" evidence="3">
    <location>
        <begin position="5"/>
        <end position="206"/>
    </location>
</feature>
<dbReference type="InterPro" id="IPR052580">
    <property type="entry name" value="Lipid_Hydrolase"/>
</dbReference>
<sequence length="324" mass="35919">MLMNGVFEGGGVKGISLAGAVRAAEKYGARFHRVAGTSSGSIIASMIAAGYTADEMKELILTTSFSKFLKRAPIFNLALIGPALRVLLKKGLYAGEALEEWVRQILLAKGIRTFGDLPTGKLTIIASDITSGKIMVLPDDLNNIGLNPATFEVARAVRMSCSIPYFFDPVLLRLPPKIAKGKPFAEQFLHIVDGGLLSNFPLWLFDREEPRHGERRIPTVGFQMVGKNTNKPHGITGPFSMLQAIVETMLSAHDERYIEQPNRYRTVKIPTLGIGTTQFDISDEESLLLFESGFLAGDRFFGNWNLQMYEDHFKKYQQAFAVRK</sequence>
<dbReference type="CDD" id="cd07207">
    <property type="entry name" value="Pat_ExoU_VipD_like"/>
    <property type="match status" value="1"/>
</dbReference>
<feature type="short sequence motif" description="GXSXG" evidence="2">
    <location>
        <begin position="36"/>
        <end position="40"/>
    </location>
</feature>
<feature type="active site" description="Proton acceptor" evidence="2">
    <location>
        <position position="193"/>
    </location>
</feature>
<evidence type="ECO:0000313" key="4">
    <source>
        <dbReference type="EMBL" id="MCK8486199.1"/>
    </source>
</evidence>
<organism evidence="4 5">
    <name type="scientific">Paenibacillus mellifer</name>
    <dbReference type="NCBI Taxonomy" id="2937794"/>
    <lineage>
        <taxon>Bacteria</taxon>
        <taxon>Bacillati</taxon>
        <taxon>Bacillota</taxon>
        <taxon>Bacilli</taxon>
        <taxon>Bacillales</taxon>
        <taxon>Paenibacillaceae</taxon>
        <taxon>Paenibacillus</taxon>
    </lineage>
</organism>
<dbReference type="GO" id="GO:0016787">
    <property type="term" value="F:hydrolase activity"/>
    <property type="evidence" value="ECO:0007669"/>
    <property type="project" value="UniProtKB-UniRule"/>
</dbReference>
<comment type="caution">
    <text evidence="4">The sequence shown here is derived from an EMBL/GenBank/DDBJ whole genome shotgun (WGS) entry which is preliminary data.</text>
</comment>
<evidence type="ECO:0000259" key="3">
    <source>
        <dbReference type="PROSITE" id="PS51635"/>
    </source>
</evidence>
<dbReference type="SUPFAM" id="SSF52151">
    <property type="entry name" value="FabD/lysophospholipase-like"/>
    <property type="match status" value="1"/>
</dbReference>
<reference evidence="4" key="1">
    <citation type="submission" date="2022-04" db="EMBL/GenBank/DDBJ databases">
        <authorList>
            <person name="Seo M.-J."/>
        </authorList>
    </citation>
    <scope>NUCLEOTIDE SEQUENCE</scope>
    <source>
        <strain evidence="4">MBLB2552</strain>
    </source>
</reference>
<dbReference type="InterPro" id="IPR002641">
    <property type="entry name" value="PNPLA_dom"/>
</dbReference>
<evidence type="ECO:0000313" key="5">
    <source>
        <dbReference type="Proteomes" id="UP001139534"/>
    </source>
</evidence>
<dbReference type="PROSITE" id="PS51635">
    <property type="entry name" value="PNPLA"/>
    <property type="match status" value="1"/>
</dbReference>
<accession>A0A9X2BMX5</accession>
<dbReference type="GO" id="GO:0016042">
    <property type="term" value="P:lipid catabolic process"/>
    <property type="evidence" value="ECO:0007669"/>
    <property type="project" value="UniProtKB-UniRule"/>
</dbReference>
<keyword evidence="2" id="KW-0378">Hydrolase</keyword>
<dbReference type="PANTHER" id="PTHR46394:SF1">
    <property type="entry name" value="PNPLA DOMAIN-CONTAINING PROTEIN"/>
    <property type="match status" value="1"/>
</dbReference>
<dbReference type="Proteomes" id="UP001139534">
    <property type="component" value="Unassembled WGS sequence"/>
</dbReference>
<protein>
    <submittedName>
        <fullName evidence="4">Patatin-like phospholipase family protein</fullName>
    </submittedName>
</protein>
<dbReference type="RefSeq" id="WP_248550426.1">
    <property type="nucleotide sequence ID" value="NZ_JALPRK010000002.1"/>
</dbReference>
<keyword evidence="1 2" id="KW-0443">Lipid metabolism</keyword>
<dbReference type="AlphaFoldDB" id="A0A9X2BMX5"/>
<evidence type="ECO:0000256" key="1">
    <source>
        <dbReference type="ARBA" id="ARBA00023098"/>
    </source>
</evidence>
<gene>
    <name evidence="4" type="ORF">M0651_03330</name>
</gene>
<evidence type="ECO:0000256" key="2">
    <source>
        <dbReference type="PROSITE-ProRule" id="PRU01161"/>
    </source>
</evidence>
<dbReference type="Gene3D" id="3.40.1090.10">
    <property type="entry name" value="Cytosolic phospholipase A2 catalytic domain"/>
    <property type="match status" value="2"/>
</dbReference>
<feature type="active site" description="Nucleophile" evidence="2">
    <location>
        <position position="38"/>
    </location>
</feature>
<feature type="short sequence motif" description="GXGXXG" evidence="2">
    <location>
        <begin position="9"/>
        <end position="14"/>
    </location>
</feature>
<dbReference type="PANTHER" id="PTHR46394">
    <property type="entry name" value="ANNEXIN"/>
    <property type="match status" value="1"/>
</dbReference>
<proteinExistence type="predicted"/>
<dbReference type="EMBL" id="JALPRK010000002">
    <property type="protein sequence ID" value="MCK8486199.1"/>
    <property type="molecule type" value="Genomic_DNA"/>
</dbReference>
<keyword evidence="2" id="KW-0442">Lipid degradation</keyword>
<dbReference type="InterPro" id="IPR016035">
    <property type="entry name" value="Acyl_Trfase/lysoPLipase"/>
</dbReference>
<name>A0A9X2BMX5_9BACL</name>